<evidence type="ECO:0000313" key="1">
    <source>
        <dbReference type="EMBL" id="EAQ79815.1"/>
    </source>
</evidence>
<evidence type="ECO:0000313" key="2">
    <source>
        <dbReference type="Proteomes" id="UP000004358"/>
    </source>
</evidence>
<accession>A3ZUB2</accession>
<protein>
    <submittedName>
        <fullName evidence="1">Uncharacterized protein</fullName>
    </submittedName>
</protein>
<gene>
    <name evidence="1" type="ORF">DSM3645_21784</name>
</gene>
<dbReference type="EMBL" id="AANZ01000012">
    <property type="protein sequence ID" value="EAQ79815.1"/>
    <property type="molecule type" value="Genomic_DNA"/>
</dbReference>
<dbReference type="Proteomes" id="UP000004358">
    <property type="component" value="Unassembled WGS sequence"/>
</dbReference>
<reference evidence="1 2" key="1">
    <citation type="submission" date="2006-02" db="EMBL/GenBank/DDBJ databases">
        <authorList>
            <person name="Amann R."/>
            <person name="Ferriera S."/>
            <person name="Johnson J."/>
            <person name="Kravitz S."/>
            <person name="Halpern A."/>
            <person name="Remington K."/>
            <person name="Beeson K."/>
            <person name="Tran B."/>
            <person name="Rogers Y.-H."/>
            <person name="Friedman R."/>
            <person name="Venter J.C."/>
        </authorList>
    </citation>
    <scope>NUCLEOTIDE SEQUENCE [LARGE SCALE GENOMIC DNA]</scope>
    <source>
        <strain evidence="1 2">DSM 3645</strain>
    </source>
</reference>
<sequence length="35" mass="3775">MAARDCDLYFRAQAGALSAQSPKSIQPAFPALYES</sequence>
<organism evidence="1 2">
    <name type="scientific">Blastopirellula marina DSM 3645</name>
    <dbReference type="NCBI Taxonomy" id="314230"/>
    <lineage>
        <taxon>Bacteria</taxon>
        <taxon>Pseudomonadati</taxon>
        <taxon>Planctomycetota</taxon>
        <taxon>Planctomycetia</taxon>
        <taxon>Pirellulales</taxon>
        <taxon>Pirellulaceae</taxon>
        <taxon>Blastopirellula</taxon>
    </lineage>
</organism>
<name>A3ZUB2_9BACT</name>
<comment type="caution">
    <text evidence="1">The sequence shown here is derived from an EMBL/GenBank/DDBJ whole genome shotgun (WGS) entry which is preliminary data.</text>
</comment>
<dbReference type="AlphaFoldDB" id="A3ZUB2"/>
<dbReference type="HOGENOM" id="CLU_3363563_0_0_0"/>
<proteinExistence type="predicted"/>